<comment type="caution">
    <text evidence="1">The sequence shown here is derived from an EMBL/GenBank/DDBJ whole genome shotgun (WGS) entry which is preliminary data.</text>
</comment>
<proteinExistence type="predicted"/>
<reference evidence="1" key="1">
    <citation type="submission" date="2021-01" db="EMBL/GenBank/DDBJ databases">
        <title>Rhizobium sp. strain KVB221 16S ribosomal RNA gene Genome sequencing and assembly.</title>
        <authorList>
            <person name="Kang M."/>
        </authorList>
    </citation>
    <scope>NUCLEOTIDE SEQUENCE</scope>
    <source>
        <strain evidence="1">KVB221</strain>
    </source>
</reference>
<protein>
    <submittedName>
        <fullName evidence="1">Uncharacterized protein</fullName>
    </submittedName>
</protein>
<evidence type="ECO:0000313" key="1">
    <source>
        <dbReference type="EMBL" id="MBL0375387.1"/>
    </source>
</evidence>
<accession>A0A936YWR7</accession>
<gene>
    <name evidence="1" type="ORF">JJB09_25580</name>
</gene>
<dbReference type="RefSeq" id="WP_201663934.1">
    <property type="nucleotide sequence ID" value="NZ_JAEQNC010000023.1"/>
</dbReference>
<dbReference type="EMBL" id="JAEQNC010000023">
    <property type="protein sequence ID" value="MBL0375387.1"/>
    <property type="molecule type" value="Genomic_DNA"/>
</dbReference>
<evidence type="ECO:0000313" key="2">
    <source>
        <dbReference type="Proteomes" id="UP000633219"/>
    </source>
</evidence>
<dbReference type="Proteomes" id="UP000633219">
    <property type="component" value="Unassembled WGS sequence"/>
</dbReference>
<keyword evidence="2" id="KW-1185">Reference proteome</keyword>
<sequence>MKALQSQTRHIHELVEATPIAEMIRDLDNGSLPPVAKKQYLEERYRSLAGPGYDLEACMSHACAAQADKSGAVLIIMDRDGKRVFGQVNDPGCAFNDSRMQMAFRSLVKSIPARHSVAAAKRSARDGTPTRSIEYPIVVMPEFNYVGERCAAAVQRYGRYLTSYRVPVQPAALTTEPARSALR</sequence>
<dbReference type="AlphaFoldDB" id="A0A936YWR7"/>
<name>A0A936YWR7_9HYPH</name>
<organism evidence="1 2">
    <name type="scientific">Rhizobium setariae</name>
    <dbReference type="NCBI Taxonomy" id="2801340"/>
    <lineage>
        <taxon>Bacteria</taxon>
        <taxon>Pseudomonadati</taxon>
        <taxon>Pseudomonadota</taxon>
        <taxon>Alphaproteobacteria</taxon>
        <taxon>Hyphomicrobiales</taxon>
        <taxon>Rhizobiaceae</taxon>
        <taxon>Rhizobium/Agrobacterium group</taxon>
        <taxon>Rhizobium</taxon>
    </lineage>
</organism>